<dbReference type="GO" id="GO:0033668">
    <property type="term" value="P:symbiont-mediated suppression of host apoptosis"/>
    <property type="evidence" value="ECO:0007669"/>
    <property type="project" value="UniProtKB-KW"/>
</dbReference>
<sequence>MEIQMEDGQFMDVSEQQRLLDIANKNVQMKRLDQIKTLQNAHYCNKGHFCPVKQGEFQWQHVENDHCIKFVLGVTKKSSIFNGPKGCIKMKLTDHGFCAKFLCNCTEQDCSSTFIESICTIKISR</sequence>
<dbReference type="RefSeq" id="YP_010790727.1">
    <property type="nucleotide sequence ID" value="NC_075453.1"/>
</dbReference>
<proteinExistence type="inferred from homology"/>
<evidence type="ECO:0000313" key="7">
    <source>
        <dbReference type="Proteomes" id="UP000317189"/>
    </source>
</evidence>
<dbReference type="Pfam" id="PF03307">
    <property type="entry name" value="Adeno_E3_15_3"/>
    <property type="match status" value="1"/>
</dbReference>
<evidence type="ECO:0000256" key="5">
    <source>
        <dbReference type="ARBA" id="ARBA00023323"/>
    </source>
</evidence>
<dbReference type="InterPro" id="IPR004985">
    <property type="entry name" value="Adeno_E3-15"/>
</dbReference>
<evidence type="ECO:0000256" key="4">
    <source>
        <dbReference type="ARBA" id="ARBA00022615"/>
    </source>
</evidence>
<evidence type="ECO:0000313" key="6">
    <source>
        <dbReference type="EMBL" id="BBF72842.1"/>
    </source>
</evidence>
<dbReference type="KEGG" id="vg:80528137"/>
<protein>
    <submittedName>
        <fullName evidence="6">E3 14.7K</fullName>
    </submittedName>
</protein>
<keyword evidence="5" id="KW-1119">Modulation of host cell apoptosis by virus</keyword>
<evidence type="ECO:0000256" key="1">
    <source>
        <dbReference type="ARBA" id="ARBA00005829"/>
    </source>
</evidence>
<comment type="similarity">
    <text evidence="1">Belongs to the adenoviridae E3_15 family.</text>
</comment>
<dbReference type="Proteomes" id="UP000317189">
    <property type="component" value="Segment"/>
</dbReference>
<dbReference type="GeneID" id="80528137"/>
<evidence type="ECO:0000256" key="3">
    <source>
        <dbReference type="ARBA" id="ARBA00022581"/>
    </source>
</evidence>
<keyword evidence="4" id="KW-1085">Inhibition of host caspases by virus</keyword>
<keyword evidence="7" id="KW-1185">Reference proteome</keyword>
<keyword evidence="3" id="KW-0945">Host-virus interaction</keyword>
<evidence type="ECO:0000256" key="2">
    <source>
        <dbReference type="ARBA" id="ARBA00022518"/>
    </source>
</evidence>
<organism evidence="6 7">
    <name type="scientific">Eidolon helvum adenovirus</name>
    <dbReference type="NCBI Taxonomy" id="2039267"/>
    <lineage>
        <taxon>Viruses</taxon>
        <taxon>Varidnaviria</taxon>
        <taxon>Bamfordvirae</taxon>
        <taxon>Preplasmiviricota</taxon>
        <taxon>Polisuviricotina</taxon>
        <taxon>Pharingeaviricetes</taxon>
        <taxon>Rowavirales</taxon>
        <taxon>Adenoviridae</taxon>
        <taxon>Mastadenovirus</taxon>
    </lineage>
</organism>
<dbReference type="GO" id="GO:0052031">
    <property type="term" value="P:symbiont-mediated perturbation of host defense response"/>
    <property type="evidence" value="ECO:0007669"/>
    <property type="project" value="InterPro"/>
</dbReference>
<dbReference type="EMBL" id="AP018374">
    <property type="protein sequence ID" value="BBF72842.1"/>
    <property type="molecule type" value="Genomic_DNA"/>
</dbReference>
<accession>A0A348FKH5</accession>
<keyword evidence="2" id="KW-0244">Early protein</keyword>
<name>A0A348FKH5_9ADEN</name>
<reference evidence="6 7" key="1">
    <citation type="journal article" date="2017" name="Viruses">
        <title>Characterization of a Novel Bat Adenovirus Isolated from Straw-Colored Fruit Bat (Eidolon helvum).</title>
        <authorList>
            <person name="Ogawa H."/>
            <person name="Kajihara M."/>
            <person name="Nao N."/>
            <person name="Shigeno A."/>
            <person name="Fujikura D."/>
            <person name="Hang'ombe B.M."/>
            <person name="Mweene A.S."/>
            <person name="Mutemwa A."/>
            <person name="Squarre D."/>
            <person name="Yamada M."/>
            <person name="Higashi H."/>
            <person name="Sawa H."/>
            <person name="Takada A."/>
        </authorList>
    </citation>
    <scope>NUCLEOTIDE SEQUENCE [LARGE SCALE GENOMIC DNA]</scope>
    <source>
        <strain evidence="6">06-106</strain>
    </source>
</reference>